<evidence type="ECO:0000313" key="2">
    <source>
        <dbReference type="Proteomes" id="UP001271249"/>
    </source>
</evidence>
<keyword evidence="2" id="KW-1185">Reference proteome</keyword>
<accession>A0ABU4Z0X9</accession>
<dbReference type="Proteomes" id="UP001271249">
    <property type="component" value="Unassembled WGS sequence"/>
</dbReference>
<dbReference type="RefSeq" id="WP_320226878.1">
    <property type="nucleotide sequence ID" value="NZ_JAVIJC010000014.1"/>
</dbReference>
<name>A0ABU4Z0X9_9HYPH</name>
<organism evidence="1 2">
    <name type="scientific">Mesorhizobium captivum</name>
    <dbReference type="NCBI Taxonomy" id="3072319"/>
    <lineage>
        <taxon>Bacteria</taxon>
        <taxon>Pseudomonadati</taxon>
        <taxon>Pseudomonadota</taxon>
        <taxon>Alphaproteobacteria</taxon>
        <taxon>Hyphomicrobiales</taxon>
        <taxon>Phyllobacteriaceae</taxon>
        <taxon>Mesorhizobium</taxon>
    </lineage>
</organism>
<reference evidence="1 2" key="1">
    <citation type="submission" date="2023-08" db="EMBL/GenBank/DDBJ databases">
        <title>Implementing the SeqCode for naming new Mesorhizobium species isolated from Vachellia karroo root nodules.</title>
        <authorList>
            <person name="Van Lill M."/>
        </authorList>
    </citation>
    <scope>NUCLEOTIDE SEQUENCE [LARGE SCALE GENOMIC DNA]</scope>
    <source>
        <strain evidence="1 2">VK22B</strain>
    </source>
</reference>
<comment type="caution">
    <text evidence="1">The sequence shown here is derived from an EMBL/GenBank/DDBJ whole genome shotgun (WGS) entry which is preliminary data.</text>
</comment>
<protein>
    <submittedName>
        <fullName evidence="1">Uncharacterized protein</fullName>
    </submittedName>
</protein>
<gene>
    <name evidence="1" type="ORF">RFN29_15060</name>
</gene>
<sequence length="72" mass="7666">MSAAEKANDNIDAFVNCGGAGDLITVMMMPDARAWRFTDISPAAARQFAERLLTAANQAEANAQTIPKKAPQ</sequence>
<evidence type="ECO:0000313" key="1">
    <source>
        <dbReference type="EMBL" id="MDX8492896.1"/>
    </source>
</evidence>
<proteinExistence type="predicted"/>
<dbReference type="EMBL" id="JAVIJC010000014">
    <property type="protein sequence ID" value="MDX8492896.1"/>
    <property type="molecule type" value="Genomic_DNA"/>
</dbReference>